<feature type="region of interest" description="Disordered" evidence="1">
    <location>
        <begin position="33"/>
        <end position="52"/>
    </location>
</feature>
<name>A0ABD0QLR5_CIRMR</name>
<dbReference type="Proteomes" id="UP001529510">
    <property type="component" value="Unassembled WGS sequence"/>
</dbReference>
<feature type="domain" description="Plexin TIG" evidence="2">
    <location>
        <begin position="2"/>
        <end position="48"/>
    </location>
</feature>
<sequence length="52" mass="5429">LQLPVLSKDESLSCAFGSLAAQPAVVMENRITCQSPAPEQLPPSPPGNGEPR</sequence>
<accession>A0ABD0QLR5</accession>
<protein>
    <recommendedName>
        <fullName evidence="2">Plexin TIG domain-containing protein</fullName>
    </recommendedName>
</protein>
<reference evidence="3 4" key="1">
    <citation type="submission" date="2024-05" db="EMBL/GenBank/DDBJ databases">
        <title>Genome sequencing and assembly of Indian major carp, Cirrhinus mrigala (Hamilton, 1822).</title>
        <authorList>
            <person name="Mohindra V."/>
            <person name="Chowdhury L.M."/>
            <person name="Lal K."/>
            <person name="Jena J.K."/>
        </authorList>
    </citation>
    <scope>NUCLEOTIDE SEQUENCE [LARGE SCALE GENOMIC DNA]</scope>
    <source>
        <strain evidence="3">CM1030</strain>
        <tissue evidence="3">Blood</tissue>
    </source>
</reference>
<dbReference type="EMBL" id="JAMKFB020000008">
    <property type="protein sequence ID" value="KAL0187178.1"/>
    <property type="molecule type" value="Genomic_DNA"/>
</dbReference>
<dbReference type="InterPro" id="IPR041019">
    <property type="entry name" value="TIG1_plexin"/>
</dbReference>
<gene>
    <name evidence="3" type="ORF">M9458_018848</name>
</gene>
<dbReference type="InterPro" id="IPR013783">
    <property type="entry name" value="Ig-like_fold"/>
</dbReference>
<dbReference type="Gene3D" id="2.60.40.10">
    <property type="entry name" value="Immunoglobulins"/>
    <property type="match status" value="1"/>
</dbReference>
<feature type="non-terminal residue" evidence="3">
    <location>
        <position position="1"/>
    </location>
</feature>
<keyword evidence="4" id="KW-1185">Reference proteome</keyword>
<feature type="compositionally biased region" description="Pro residues" evidence="1">
    <location>
        <begin position="39"/>
        <end position="52"/>
    </location>
</feature>
<proteinExistence type="predicted"/>
<dbReference type="AlphaFoldDB" id="A0ABD0QLR5"/>
<evidence type="ECO:0000259" key="2">
    <source>
        <dbReference type="Pfam" id="PF17960"/>
    </source>
</evidence>
<evidence type="ECO:0000313" key="4">
    <source>
        <dbReference type="Proteomes" id="UP001529510"/>
    </source>
</evidence>
<comment type="caution">
    <text evidence="3">The sequence shown here is derived from an EMBL/GenBank/DDBJ whole genome shotgun (WGS) entry which is preliminary data.</text>
</comment>
<organism evidence="3 4">
    <name type="scientific">Cirrhinus mrigala</name>
    <name type="common">Mrigala</name>
    <dbReference type="NCBI Taxonomy" id="683832"/>
    <lineage>
        <taxon>Eukaryota</taxon>
        <taxon>Metazoa</taxon>
        <taxon>Chordata</taxon>
        <taxon>Craniata</taxon>
        <taxon>Vertebrata</taxon>
        <taxon>Euteleostomi</taxon>
        <taxon>Actinopterygii</taxon>
        <taxon>Neopterygii</taxon>
        <taxon>Teleostei</taxon>
        <taxon>Ostariophysi</taxon>
        <taxon>Cypriniformes</taxon>
        <taxon>Cyprinidae</taxon>
        <taxon>Labeoninae</taxon>
        <taxon>Labeonini</taxon>
        <taxon>Cirrhinus</taxon>
    </lineage>
</organism>
<evidence type="ECO:0000256" key="1">
    <source>
        <dbReference type="SAM" id="MobiDB-lite"/>
    </source>
</evidence>
<dbReference type="Pfam" id="PF17960">
    <property type="entry name" value="TIG_plexin"/>
    <property type="match status" value="1"/>
</dbReference>
<evidence type="ECO:0000313" key="3">
    <source>
        <dbReference type="EMBL" id="KAL0187178.1"/>
    </source>
</evidence>